<evidence type="ECO:0000256" key="3">
    <source>
        <dbReference type="ARBA" id="ARBA00013194"/>
    </source>
</evidence>
<sequence>MAVSLQKRILRPGNGKDYPRKLDEVIIEYTGWLHDANLADQGYKGEEFDSSAGRGEFKIQIGVGKVIPGWDQLVPQMSLGEKATLTIPGHLAYGTRGFPGLIPKNATLIFDVYLKAEYKDLVSEVSQAGIDLDQNGQLIGLQLGFTILGYHGSASLPLSTFHPYDGLGCVGGTELLRSLGDA</sequence>
<protein>
    <recommendedName>
        <fullName evidence="3 7">peptidylprolyl isomerase</fullName>
        <ecNumber evidence="3 7">5.2.1.8</ecNumber>
    </recommendedName>
</protein>
<dbReference type="OrthoDB" id="1902587at2759"/>
<evidence type="ECO:0000256" key="5">
    <source>
        <dbReference type="ARBA" id="ARBA00023235"/>
    </source>
</evidence>
<accession>A0A0D1WL21</accession>
<dbReference type="InterPro" id="IPR001179">
    <property type="entry name" value="PPIase_FKBP_dom"/>
</dbReference>
<dbReference type="InterPro" id="IPR050689">
    <property type="entry name" value="FKBP-type_PPIase"/>
</dbReference>
<comment type="similarity">
    <text evidence="6">Belongs to the FKBP-type PPIase family. FKBP1 subfamily.</text>
</comment>
<dbReference type="SUPFAM" id="SSF54534">
    <property type="entry name" value="FKBP-like"/>
    <property type="match status" value="1"/>
</dbReference>
<reference evidence="9 10" key="1">
    <citation type="submission" date="2015-01" db="EMBL/GenBank/DDBJ databases">
        <title>The Genome Sequence of Exophiala mesophila CBS40295.</title>
        <authorList>
            <consortium name="The Broad Institute Genomics Platform"/>
            <person name="Cuomo C."/>
            <person name="de Hoog S."/>
            <person name="Gorbushina A."/>
            <person name="Stielow B."/>
            <person name="Teixiera M."/>
            <person name="Abouelleil A."/>
            <person name="Chapman S.B."/>
            <person name="Priest M."/>
            <person name="Young S.K."/>
            <person name="Wortman J."/>
            <person name="Nusbaum C."/>
            <person name="Birren B."/>
        </authorList>
    </citation>
    <scope>NUCLEOTIDE SEQUENCE [LARGE SCALE GENOMIC DNA]</scope>
    <source>
        <strain evidence="9 10">CBS 40295</strain>
    </source>
</reference>
<evidence type="ECO:0000313" key="10">
    <source>
        <dbReference type="Proteomes" id="UP000054302"/>
    </source>
</evidence>
<dbReference type="VEuPathDB" id="FungiDB:PV10_07075"/>
<keyword evidence="4 7" id="KW-0697">Rotamase</keyword>
<evidence type="ECO:0000256" key="6">
    <source>
        <dbReference type="ARBA" id="ARBA00038106"/>
    </source>
</evidence>
<feature type="domain" description="PPIase FKBP-type" evidence="8">
    <location>
        <begin position="22"/>
        <end position="118"/>
    </location>
</feature>
<keyword evidence="10" id="KW-1185">Reference proteome</keyword>
<evidence type="ECO:0000259" key="8">
    <source>
        <dbReference type="PROSITE" id="PS50059"/>
    </source>
</evidence>
<dbReference type="HOGENOM" id="CLU_1482002_0_0_1"/>
<dbReference type="PROSITE" id="PS50059">
    <property type="entry name" value="FKBP_PPIASE"/>
    <property type="match status" value="1"/>
</dbReference>
<dbReference type="GeneID" id="27324920"/>
<evidence type="ECO:0000256" key="1">
    <source>
        <dbReference type="ARBA" id="ARBA00000971"/>
    </source>
</evidence>
<evidence type="ECO:0000256" key="2">
    <source>
        <dbReference type="ARBA" id="ARBA00002388"/>
    </source>
</evidence>
<dbReference type="EMBL" id="KN847524">
    <property type="protein sequence ID" value="KIV89695.1"/>
    <property type="molecule type" value="Genomic_DNA"/>
</dbReference>
<dbReference type="EC" id="5.2.1.8" evidence="3 7"/>
<gene>
    <name evidence="9" type="ORF">PV10_07075</name>
</gene>
<name>A0A0D1WL21_EXOME</name>
<dbReference type="Proteomes" id="UP000054302">
    <property type="component" value="Unassembled WGS sequence"/>
</dbReference>
<comment type="function">
    <text evidence="2">PPIases accelerate the folding of proteins. It catalyzes the cis-trans isomerization of proline imidic peptide bonds in oligopeptides.</text>
</comment>
<dbReference type="OMA" id="PMALHEK"/>
<organism evidence="9 10">
    <name type="scientific">Exophiala mesophila</name>
    <name type="common">Black yeast-like fungus</name>
    <dbReference type="NCBI Taxonomy" id="212818"/>
    <lineage>
        <taxon>Eukaryota</taxon>
        <taxon>Fungi</taxon>
        <taxon>Dikarya</taxon>
        <taxon>Ascomycota</taxon>
        <taxon>Pezizomycotina</taxon>
        <taxon>Eurotiomycetes</taxon>
        <taxon>Chaetothyriomycetidae</taxon>
        <taxon>Chaetothyriales</taxon>
        <taxon>Herpotrichiellaceae</taxon>
        <taxon>Exophiala</taxon>
    </lineage>
</organism>
<dbReference type="PANTHER" id="PTHR10516">
    <property type="entry name" value="PEPTIDYL-PROLYL CIS-TRANS ISOMERASE"/>
    <property type="match status" value="1"/>
</dbReference>
<dbReference type="Pfam" id="PF00254">
    <property type="entry name" value="FKBP_C"/>
    <property type="match status" value="1"/>
</dbReference>
<evidence type="ECO:0000313" key="9">
    <source>
        <dbReference type="EMBL" id="KIV89695.1"/>
    </source>
</evidence>
<proteinExistence type="inferred from homology"/>
<evidence type="ECO:0000256" key="4">
    <source>
        <dbReference type="ARBA" id="ARBA00023110"/>
    </source>
</evidence>
<dbReference type="GO" id="GO:0005737">
    <property type="term" value="C:cytoplasm"/>
    <property type="evidence" value="ECO:0007669"/>
    <property type="project" value="TreeGrafter"/>
</dbReference>
<keyword evidence="5 7" id="KW-0413">Isomerase</keyword>
<comment type="catalytic activity">
    <reaction evidence="1 7">
        <text>[protein]-peptidylproline (omega=180) = [protein]-peptidylproline (omega=0)</text>
        <dbReference type="Rhea" id="RHEA:16237"/>
        <dbReference type="Rhea" id="RHEA-COMP:10747"/>
        <dbReference type="Rhea" id="RHEA-COMP:10748"/>
        <dbReference type="ChEBI" id="CHEBI:83833"/>
        <dbReference type="ChEBI" id="CHEBI:83834"/>
        <dbReference type="EC" id="5.2.1.8"/>
    </reaction>
</comment>
<dbReference type="STRING" id="212818.A0A0D1WL21"/>
<dbReference type="InterPro" id="IPR046357">
    <property type="entry name" value="PPIase_dom_sf"/>
</dbReference>
<dbReference type="RefSeq" id="XP_016221269.1">
    <property type="nucleotide sequence ID" value="XM_016371937.1"/>
</dbReference>
<dbReference type="GO" id="GO:0003755">
    <property type="term" value="F:peptidyl-prolyl cis-trans isomerase activity"/>
    <property type="evidence" value="ECO:0007669"/>
    <property type="project" value="UniProtKB-KW"/>
</dbReference>
<dbReference type="Gene3D" id="3.10.50.40">
    <property type="match status" value="1"/>
</dbReference>
<dbReference type="PANTHER" id="PTHR10516:SF443">
    <property type="entry name" value="FK506-BINDING PROTEIN 59-RELATED"/>
    <property type="match status" value="1"/>
</dbReference>
<evidence type="ECO:0000256" key="7">
    <source>
        <dbReference type="PROSITE-ProRule" id="PRU00277"/>
    </source>
</evidence>
<dbReference type="AlphaFoldDB" id="A0A0D1WL21"/>